<dbReference type="Pfam" id="PF13545">
    <property type="entry name" value="HTH_Crp_2"/>
    <property type="match status" value="1"/>
</dbReference>
<dbReference type="InterPro" id="IPR036390">
    <property type="entry name" value="WH_DNA-bd_sf"/>
</dbReference>
<organism evidence="6 7">
    <name type="scientific">Skermanella cutis</name>
    <dbReference type="NCBI Taxonomy" id="2775420"/>
    <lineage>
        <taxon>Bacteria</taxon>
        <taxon>Pseudomonadati</taxon>
        <taxon>Pseudomonadota</taxon>
        <taxon>Alphaproteobacteria</taxon>
        <taxon>Rhodospirillales</taxon>
        <taxon>Azospirillaceae</taxon>
        <taxon>Skermanella</taxon>
    </lineage>
</organism>
<dbReference type="InterPro" id="IPR050397">
    <property type="entry name" value="Env_Response_Regulators"/>
</dbReference>
<dbReference type="InterPro" id="IPR036388">
    <property type="entry name" value="WH-like_DNA-bd_sf"/>
</dbReference>
<protein>
    <submittedName>
        <fullName evidence="6">Crp/Fnr family transcriptional regulator</fullName>
    </submittedName>
</protein>
<dbReference type="EMBL" id="CP067420">
    <property type="protein sequence ID" value="QQP91720.1"/>
    <property type="molecule type" value="Genomic_DNA"/>
</dbReference>
<dbReference type="InterPro" id="IPR012318">
    <property type="entry name" value="HTH_CRP"/>
</dbReference>
<keyword evidence="2" id="KW-0238">DNA-binding</keyword>
<feature type="domain" description="Cyclic nucleotide-binding" evidence="4">
    <location>
        <begin position="21"/>
        <end position="122"/>
    </location>
</feature>
<dbReference type="SUPFAM" id="SSF51206">
    <property type="entry name" value="cAMP-binding domain-like"/>
    <property type="match status" value="1"/>
</dbReference>
<feature type="domain" description="HTH crp-type" evidence="5">
    <location>
        <begin position="155"/>
        <end position="223"/>
    </location>
</feature>
<evidence type="ECO:0000256" key="1">
    <source>
        <dbReference type="ARBA" id="ARBA00023015"/>
    </source>
</evidence>
<dbReference type="CDD" id="cd00038">
    <property type="entry name" value="CAP_ED"/>
    <property type="match status" value="1"/>
</dbReference>
<dbReference type="Pfam" id="PF00027">
    <property type="entry name" value="cNMP_binding"/>
    <property type="match status" value="1"/>
</dbReference>
<evidence type="ECO:0000259" key="4">
    <source>
        <dbReference type="PROSITE" id="PS50042"/>
    </source>
</evidence>
<keyword evidence="3" id="KW-0804">Transcription</keyword>
<keyword evidence="7" id="KW-1185">Reference proteome</keyword>
<evidence type="ECO:0000259" key="5">
    <source>
        <dbReference type="PROSITE" id="PS51063"/>
    </source>
</evidence>
<evidence type="ECO:0000256" key="3">
    <source>
        <dbReference type="ARBA" id="ARBA00023163"/>
    </source>
</evidence>
<evidence type="ECO:0000313" key="6">
    <source>
        <dbReference type="EMBL" id="QQP91720.1"/>
    </source>
</evidence>
<dbReference type="PANTHER" id="PTHR24567">
    <property type="entry name" value="CRP FAMILY TRANSCRIPTIONAL REGULATORY PROTEIN"/>
    <property type="match status" value="1"/>
</dbReference>
<dbReference type="Proteomes" id="UP000595197">
    <property type="component" value="Chromosome"/>
</dbReference>
<dbReference type="PROSITE" id="PS50042">
    <property type="entry name" value="CNMP_BINDING_3"/>
    <property type="match status" value="1"/>
</dbReference>
<dbReference type="SMART" id="SM00100">
    <property type="entry name" value="cNMP"/>
    <property type="match status" value="1"/>
</dbReference>
<evidence type="ECO:0000313" key="7">
    <source>
        <dbReference type="Proteomes" id="UP000595197"/>
    </source>
</evidence>
<evidence type="ECO:0000256" key="2">
    <source>
        <dbReference type="ARBA" id="ARBA00023125"/>
    </source>
</evidence>
<sequence>MPAQLADLSPRDSALLRNLPLFQQLAEPVLASLLATATVRTVERGTDLFVQGDPADRFYIVLEGWVKLYRINRDGAEAVVTMVNAGESFAEAAMFAQGNFPVCAQAVTDVRALSITSQAFARCVQADVRTAFAMLGSLSMRLRTLVQQIEQLQVQSAPQRVGGFLLKLCPAGAGNASFMLPLEKSLVARRLGIQPETFSRALAKLRPIGVEVQGAVVSVSDIDALREFCQEEPAEA</sequence>
<dbReference type="InterPro" id="IPR018490">
    <property type="entry name" value="cNMP-bd_dom_sf"/>
</dbReference>
<dbReference type="PANTHER" id="PTHR24567:SF74">
    <property type="entry name" value="HTH-TYPE TRANSCRIPTIONAL REGULATOR ARCR"/>
    <property type="match status" value="1"/>
</dbReference>
<proteinExistence type="predicted"/>
<name>A0ABX7BBE7_9PROT</name>
<dbReference type="InterPro" id="IPR014710">
    <property type="entry name" value="RmlC-like_jellyroll"/>
</dbReference>
<dbReference type="Gene3D" id="1.10.10.10">
    <property type="entry name" value="Winged helix-like DNA-binding domain superfamily/Winged helix DNA-binding domain"/>
    <property type="match status" value="1"/>
</dbReference>
<gene>
    <name evidence="6" type="ORF">IGS68_11165</name>
</gene>
<dbReference type="PROSITE" id="PS51063">
    <property type="entry name" value="HTH_CRP_2"/>
    <property type="match status" value="1"/>
</dbReference>
<keyword evidence="1" id="KW-0805">Transcription regulation</keyword>
<reference evidence="6" key="1">
    <citation type="submission" date="2021-02" db="EMBL/GenBank/DDBJ databases">
        <title>Skermanella TT6 skin isolate.</title>
        <authorList>
            <person name="Lee K."/>
            <person name="Ganzorig M."/>
        </authorList>
    </citation>
    <scope>NUCLEOTIDE SEQUENCE</scope>
    <source>
        <strain evidence="6">TT6</strain>
    </source>
</reference>
<dbReference type="RefSeq" id="WP_201079929.1">
    <property type="nucleotide sequence ID" value="NZ_CP067420.1"/>
</dbReference>
<accession>A0ABX7BBE7</accession>
<dbReference type="InterPro" id="IPR000595">
    <property type="entry name" value="cNMP-bd_dom"/>
</dbReference>
<dbReference type="SUPFAM" id="SSF46785">
    <property type="entry name" value="Winged helix' DNA-binding domain"/>
    <property type="match status" value="1"/>
</dbReference>
<dbReference type="Gene3D" id="2.60.120.10">
    <property type="entry name" value="Jelly Rolls"/>
    <property type="match status" value="1"/>
</dbReference>
<dbReference type="SMART" id="SM00419">
    <property type="entry name" value="HTH_CRP"/>
    <property type="match status" value="1"/>
</dbReference>